<dbReference type="PANTHER" id="PTHR42716">
    <property type="entry name" value="L-ASPARTATE OXIDASE"/>
    <property type="match status" value="1"/>
</dbReference>
<evidence type="ECO:0000256" key="5">
    <source>
        <dbReference type="ARBA" id="ARBA00022630"/>
    </source>
</evidence>
<dbReference type="OrthoDB" id="9806724at2"/>
<dbReference type="InterPro" id="IPR037099">
    <property type="entry name" value="Fum_R/Succ_DH_flav-like_C_sf"/>
</dbReference>
<dbReference type="EC" id="1.4.3.16" evidence="4 10"/>
<proteinExistence type="inferred from homology"/>
<dbReference type="Proteomes" id="UP000297258">
    <property type="component" value="Unassembled WGS sequence"/>
</dbReference>
<dbReference type="NCBIfam" id="TIGR00551">
    <property type="entry name" value="nadB"/>
    <property type="match status" value="1"/>
</dbReference>
<accession>A0A4Y9T5J0</accession>
<dbReference type="GO" id="GO:0005737">
    <property type="term" value="C:cytoplasm"/>
    <property type="evidence" value="ECO:0007669"/>
    <property type="project" value="UniProtKB-SubCell"/>
</dbReference>
<comment type="pathway">
    <text evidence="2 11">Cofactor biosynthesis; NAD(+) biosynthesis; iminoaspartate from L-aspartate (oxidase route): step 1/1.</text>
</comment>
<dbReference type="SUPFAM" id="SSF51905">
    <property type="entry name" value="FAD/NAD(P)-binding domain"/>
    <property type="match status" value="1"/>
</dbReference>
<dbReference type="InterPro" id="IPR027477">
    <property type="entry name" value="Succ_DH/fumarate_Rdtase_cat_sf"/>
</dbReference>
<evidence type="ECO:0000313" key="17">
    <source>
        <dbReference type="Proteomes" id="UP000297258"/>
    </source>
</evidence>
<dbReference type="SUPFAM" id="SSF56425">
    <property type="entry name" value="Succinate dehydrogenase/fumarate reductase flavoprotein, catalytic domain"/>
    <property type="match status" value="1"/>
</dbReference>
<evidence type="ECO:0000256" key="3">
    <source>
        <dbReference type="ARBA" id="ARBA00008562"/>
    </source>
</evidence>
<keyword evidence="12" id="KW-0175">Coiled coil</keyword>
<keyword evidence="6 11" id="KW-0662">Pyridine nucleotide biosynthesis</keyword>
<evidence type="ECO:0000256" key="4">
    <source>
        <dbReference type="ARBA" id="ARBA00012173"/>
    </source>
</evidence>
<evidence type="ECO:0000256" key="13">
    <source>
        <dbReference type="SAM" id="MobiDB-lite"/>
    </source>
</evidence>
<dbReference type="RefSeq" id="WP_135188115.1">
    <property type="nucleotide sequence ID" value="NZ_SPUM01000011.1"/>
</dbReference>
<feature type="coiled-coil region" evidence="12">
    <location>
        <begin position="461"/>
        <end position="488"/>
    </location>
</feature>
<dbReference type="PANTHER" id="PTHR42716:SF2">
    <property type="entry name" value="L-ASPARTATE OXIDASE, CHLOROPLASTIC"/>
    <property type="match status" value="1"/>
</dbReference>
<dbReference type="Gene3D" id="3.90.700.10">
    <property type="entry name" value="Succinate dehydrogenase/fumarate reductase flavoprotein, catalytic domain"/>
    <property type="match status" value="1"/>
</dbReference>
<comment type="similarity">
    <text evidence="3 11">Belongs to the FAD-dependent oxidoreductase 2 family. NadB subfamily.</text>
</comment>
<reference evidence="16 17" key="1">
    <citation type="submission" date="2019-03" db="EMBL/GenBank/DDBJ databases">
        <title>Draft genome of Massilia hortus sp. nov., a novel bacterial species of the Oxalobacteraceae family.</title>
        <authorList>
            <person name="Peta V."/>
            <person name="Raths R."/>
            <person name="Bucking H."/>
        </authorList>
    </citation>
    <scope>NUCLEOTIDE SEQUENCE [LARGE SCALE GENOMIC DNA]</scope>
    <source>
        <strain evidence="16 17">ONC3</strain>
    </source>
</reference>
<feature type="region of interest" description="Disordered" evidence="13">
    <location>
        <begin position="524"/>
        <end position="544"/>
    </location>
</feature>
<evidence type="ECO:0000256" key="2">
    <source>
        <dbReference type="ARBA" id="ARBA00004950"/>
    </source>
</evidence>
<dbReference type="EMBL" id="SPUM01000011">
    <property type="protein sequence ID" value="TFW35380.1"/>
    <property type="molecule type" value="Genomic_DNA"/>
</dbReference>
<comment type="subcellular location">
    <subcellularLocation>
        <location evidence="11">Cytoplasm</location>
    </subcellularLocation>
</comment>
<evidence type="ECO:0000259" key="15">
    <source>
        <dbReference type="Pfam" id="PF02910"/>
    </source>
</evidence>
<evidence type="ECO:0000259" key="14">
    <source>
        <dbReference type="Pfam" id="PF00890"/>
    </source>
</evidence>
<evidence type="ECO:0000256" key="7">
    <source>
        <dbReference type="ARBA" id="ARBA00022827"/>
    </source>
</evidence>
<dbReference type="InterPro" id="IPR015939">
    <property type="entry name" value="Fum_Rdtase/Succ_DH_flav-like_C"/>
</dbReference>
<dbReference type="Gene3D" id="1.20.58.100">
    <property type="entry name" value="Fumarate reductase/succinate dehydrogenase flavoprotein-like, C-terminal domain"/>
    <property type="match status" value="1"/>
</dbReference>
<dbReference type="FunFam" id="1.20.58.100:FF:000002">
    <property type="entry name" value="L-aspartate oxidase"/>
    <property type="match status" value="1"/>
</dbReference>
<feature type="domain" description="Fumarate reductase/succinate dehydrogenase flavoprotein-like C-terminal" evidence="15">
    <location>
        <begin position="449"/>
        <end position="529"/>
    </location>
</feature>
<comment type="cofactor">
    <cofactor evidence="1 11">
        <name>FAD</name>
        <dbReference type="ChEBI" id="CHEBI:57692"/>
    </cofactor>
</comment>
<dbReference type="InterPro" id="IPR005288">
    <property type="entry name" value="NadB"/>
</dbReference>
<protein>
    <recommendedName>
        <fullName evidence="4 10">L-aspartate oxidase</fullName>
        <ecNumber evidence="4 10">1.4.3.16</ecNumber>
    </recommendedName>
</protein>
<comment type="caution">
    <text evidence="16">The sequence shown here is derived from an EMBL/GenBank/DDBJ whole genome shotgun (WGS) entry which is preliminary data.</text>
</comment>
<name>A0A4Y9T5J0_9BURK</name>
<keyword evidence="8 11" id="KW-0560">Oxidoreductase</keyword>
<dbReference type="AlphaFoldDB" id="A0A4Y9T5J0"/>
<evidence type="ECO:0000256" key="10">
    <source>
        <dbReference type="NCBIfam" id="TIGR00551"/>
    </source>
</evidence>
<keyword evidence="5 11" id="KW-0285">Flavoprotein</keyword>
<evidence type="ECO:0000256" key="1">
    <source>
        <dbReference type="ARBA" id="ARBA00001974"/>
    </source>
</evidence>
<comment type="function">
    <text evidence="11">Catalyzes the oxidation of L-aspartate to iminoaspartate.</text>
</comment>
<dbReference type="GO" id="GO:0034628">
    <property type="term" value="P:'de novo' NAD+ biosynthetic process from L-aspartate"/>
    <property type="evidence" value="ECO:0007669"/>
    <property type="project" value="TreeGrafter"/>
</dbReference>
<dbReference type="UniPathway" id="UPA00253">
    <property type="reaction ID" value="UER00326"/>
</dbReference>
<dbReference type="InterPro" id="IPR036188">
    <property type="entry name" value="FAD/NAD-bd_sf"/>
</dbReference>
<organism evidence="16 17">
    <name type="scientific">Massilia horti</name>
    <dbReference type="NCBI Taxonomy" id="2562153"/>
    <lineage>
        <taxon>Bacteria</taxon>
        <taxon>Pseudomonadati</taxon>
        <taxon>Pseudomonadota</taxon>
        <taxon>Betaproteobacteria</taxon>
        <taxon>Burkholderiales</taxon>
        <taxon>Oxalobacteraceae</taxon>
        <taxon>Telluria group</taxon>
        <taxon>Massilia</taxon>
    </lineage>
</organism>
<gene>
    <name evidence="16" type="primary">nadB</name>
    <name evidence="16" type="ORF">E4O92_02225</name>
</gene>
<evidence type="ECO:0000256" key="11">
    <source>
        <dbReference type="RuleBase" id="RU362049"/>
    </source>
</evidence>
<dbReference type="SUPFAM" id="SSF46977">
    <property type="entry name" value="Succinate dehydrogenase/fumarate reductase flavoprotein C-terminal domain"/>
    <property type="match status" value="1"/>
</dbReference>
<dbReference type="Pfam" id="PF02910">
    <property type="entry name" value="Succ_DH_flav_C"/>
    <property type="match status" value="1"/>
</dbReference>
<keyword evidence="7 11" id="KW-0274">FAD</keyword>
<dbReference type="Gene3D" id="3.50.50.60">
    <property type="entry name" value="FAD/NAD(P)-binding domain"/>
    <property type="match status" value="1"/>
</dbReference>
<dbReference type="PRINTS" id="PR00368">
    <property type="entry name" value="FADPNR"/>
</dbReference>
<sequence length="544" mass="59437">MKFDVAIVGSGLAGLTVALHLAQTRRVAIISKRELLDGASNWAQGGIAAVLDSGDSHDQHIADTLVAGAGLCDEGATRFIVEHGREAIEWLIAQGVPFTRDESAELGFHLTREGGHSQRRIIHAADATGHAVQVTLEQKVRAHPNITLFEHHCAIDLITSDKLAAMGVPSGVGAPQPVGQPHCHGLYVQDTRSSKVLTVEAAHCVLATGGAGKVYLYTTNPDTSTGDGIAMAWRAGCRVSNMEFIQFHPTCLYHPYAKSFLISEAVRGEGGLLKLPPEAGAAAGTRFMPAHDERGELAPRDVVARAIDFEMKKRGLDYVHLDITHQSPEFIREHFPTIHARCLELGIDITKQPIPVVPAVHFTCGGIVTDLTGRTDIAGLYAVGETACTGLHGANRLASNSLLECLVIGRACAQQIAAAPKREEPTLPAWDESRVTNADEEVVIANNWDELRRFMWNYVGIVRTTKRLERAQHRIALLKDEIDEYYRNFRITPDLLELRNLVEVAELIVGSALQRRESRGLHYSRDYPDTLPKALPSVLTPPRR</sequence>
<evidence type="ECO:0000256" key="6">
    <source>
        <dbReference type="ARBA" id="ARBA00022642"/>
    </source>
</evidence>
<dbReference type="GO" id="GO:0008734">
    <property type="term" value="F:L-aspartate oxidase activity"/>
    <property type="evidence" value="ECO:0007669"/>
    <property type="project" value="UniProtKB-UniRule"/>
</dbReference>
<dbReference type="NCBIfam" id="NF006567">
    <property type="entry name" value="PRK09077.1"/>
    <property type="match status" value="1"/>
</dbReference>
<evidence type="ECO:0000313" key="16">
    <source>
        <dbReference type="EMBL" id="TFW35380.1"/>
    </source>
</evidence>
<evidence type="ECO:0000256" key="8">
    <source>
        <dbReference type="ARBA" id="ARBA00023002"/>
    </source>
</evidence>
<keyword evidence="17" id="KW-1185">Reference proteome</keyword>
<evidence type="ECO:0000256" key="12">
    <source>
        <dbReference type="SAM" id="Coils"/>
    </source>
</evidence>
<comment type="catalytic activity">
    <reaction evidence="9">
        <text>L-aspartate + O2 = iminosuccinate + H2O2</text>
        <dbReference type="Rhea" id="RHEA:25876"/>
        <dbReference type="ChEBI" id="CHEBI:15379"/>
        <dbReference type="ChEBI" id="CHEBI:16240"/>
        <dbReference type="ChEBI" id="CHEBI:29991"/>
        <dbReference type="ChEBI" id="CHEBI:77875"/>
        <dbReference type="EC" id="1.4.3.16"/>
    </reaction>
    <physiologicalReaction direction="left-to-right" evidence="9">
        <dbReference type="Rhea" id="RHEA:25877"/>
    </physiologicalReaction>
</comment>
<feature type="domain" description="FAD-dependent oxidoreductase 2 FAD-binding" evidence="14">
    <location>
        <begin position="4"/>
        <end position="402"/>
    </location>
</feature>
<dbReference type="FunFam" id="3.90.700.10:FF:000002">
    <property type="entry name" value="L-aspartate oxidase"/>
    <property type="match status" value="1"/>
</dbReference>
<evidence type="ECO:0000256" key="9">
    <source>
        <dbReference type="ARBA" id="ARBA00048305"/>
    </source>
</evidence>
<dbReference type="Pfam" id="PF00890">
    <property type="entry name" value="FAD_binding_2"/>
    <property type="match status" value="1"/>
</dbReference>
<dbReference type="InterPro" id="IPR003953">
    <property type="entry name" value="FAD-dep_OxRdtase_2_FAD-bd"/>
</dbReference>